<evidence type="ECO:0000313" key="3">
    <source>
        <dbReference type="EMBL" id="PRD46495.1"/>
    </source>
</evidence>
<sequence length="548" mass="59497">MVKKTIMRKNLINMIMLVAIALAISSCEKKVNDWDVDPSHARLFRSLSFETTNIGATDVEIGYTQTVSATKYIFEFSKDSLAFNEIVKTVEILADTLTPFAPSTTPTRVVYRTIFEDLDGTSLYSVRMKGVNTETGQESGYVELFFKTTAEQLFSGADISLDQITMHWPATDNVTHIMVTDPIDDDAEVRRIDLTASNKTEGTVTITGLQPGKIYMISIFNDDVLRGTRVLVTSGISGGEIIPVSPGDDIPALVSAALAAGKREIILNFSGDQPYNLGSVTLPTGVISVSITGTANANGKNPILQISSFKLSDTQYGRVIFENVDLHAITGSSFLVTSDQAGTQTTGYRFINCFIEGFGNGVVRLNNAVNVNRIEFDNCRIHKNGGWGVVNVGGSEAVVDSIKFTNSTLTDLSTQLMDVRVAVKKIVVQNCTFYNQNATMSQLLRFDTNRLPLEMEAGSNIISGTNSGAKLNATSYDHANFSLPVSFAGSYRTNEFEIERDSRGFADITLFSGSAADLFVDPDAGDFRINPGSGFGGRGTAGDPRWFE</sequence>
<reference evidence="3 4" key="1">
    <citation type="submission" date="2018-02" db="EMBL/GenBank/DDBJ databases">
        <title>The draft genome of Sphingobacterium sp. 5JN-11.</title>
        <authorList>
            <person name="Liu L."/>
            <person name="Li L."/>
            <person name="Liang L."/>
            <person name="Zhang X."/>
            <person name="Wang T."/>
        </authorList>
    </citation>
    <scope>NUCLEOTIDE SEQUENCE [LARGE SCALE GENOMIC DNA]</scope>
    <source>
        <strain evidence="3 4">5JN-11</strain>
    </source>
</reference>
<dbReference type="AlphaFoldDB" id="A0A2S9J135"/>
<dbReference type="PROSITE" id="PS51257">
    <property type="entry name" value="PROKAR_LIPOPROTEIN"/>
    <property type="match status" value="1"/>
</dbReference>
<keyword evidence="1" id="KW-0732">Signal</keyword>
<dbReference type="Pfam" id="PF17161">
    <property type="entry name" value="DUF5123"/>
    <property type="match status" value="1"/>
</dbReference>
<dbReference type="Proteomes" id="UP000239711">
    <property type="component" value="Unassembled WGS sequence"/>
</dbReference>
<feature type="chain" id="PRO_5015671167" description="DUF5123 domain-containing protein" evidence="1">
    <location>
        <begin position="24"/>
        <end position="548"/>
    </location>
</feature>
<evidence type="ECO:0000313" key="4">
    <source>
        <dbReference type="Proteomes" id="UP000239711"/>
    </source>
</evidence>
<protein>
    <recommendedName>
        <fullName evidence="2">DUF5123 domain-containing protein</fullName>
    </recommendedName>
</protein>
<evidence type="ECO:0000259" key="2">
    <source>
        <dbReference type="Pfam" id="PF17161"/>
    </source>
</evidence>
<feature type="signal peptide" evidence="1">
    <location>
        <begin position="1"/>
        <end position="23"/>
    </location>
</feature>
<comment type="caution">
    <text evidence="3">The sequence shown here is derived from an EMBL/GenBank/DDBJ whole genome shotgun (WGS) entry which is preliminary data.</text>
</comment>
<accession>A0A2S9J135</accession>
<feature type="domain" description="DUF5123" evidence="2">
    <location>
        <begin position="426"/>
        <end position="546"/>
    </location>
</feature>
<dbReference type="InterPro" id="IPR012334">
    <property type="entry name" value="Pectin_lyas_fold"/>
</dbReference>
<gene>
    <name evidence="3" type="ORF">C5745_15130</name>
</gene>
<organism evidence="3 4">
    <name type="scientific">Sphingobacterium haloxyli</name>
    <dbReference type="NCBI Taxonomy" id="2100533"/>
    <lineage>
        <taxon>Bacteria</taxon>
        <taxon>Pseudomonadati</taxon>
        <taxon>Bacteroidota</taxon>
        <taxon>Sphingobacteriia</taxon>
        <taxon>Sphingobacteriales</taxon>
        <taxon>Sphingobacteriaceae</taxon>
        <taxon>Sphingobacterium</taxon>
    </lineage>
</organism>
<keyword evidence="4" id="KW-1185">Reference proteome</keyword>
<dbReference type="SUPFAM" id="SSF51126">
    <property type="entry name" value="Pectin lyase-like"/>
    <property type="match status" value="1"/>
</dbReference>
<dbReference type="InterPro" id="IPR011050">
    <property type="entry name" value="Pectin_lyase_fold/virulence"/>
</dbReference>
<dbReference type="InterPro" id="IPR033427">
    <property type="entry name" value="DUF5123"/>
</dbReference>
<dbReference type="Gene3D" id="2.160.20.10">
    <property type="entry name" value="Single-stranded right-handed beta-helix, Pectin lyase-like"/>
    <property type="match status" value="1"/>
</dbReference>
<name>A0A2S9J135_9SPHI</name>
<proteinExistence type="predicted"/>
<dbReference type="EMBL" id="PVBQ01000013">
    <property type="protein sequence ID" value="PRD46495.1"/>
    <property type="molecule type" value="Genomic_DNA"/>
</dbReference>
<dbReference type="OrthoDB" id="691503at2"/>
<evidence type="ECO:0000256" key="1">
    <source>
        <dbReference type="SAM" id="SignalP"/>
    </source>
</evidence>